<dbReference type="RefSeq" id="WP_245874280.1">
    <property type="nucleotide sequence ID" value="NZ_JBBNOP010000002.1"/>
</dbReference>
<evidence type="ECO:0000313" key="13">
    <source>
        <dbReference type="Proteomes" id="UP001487305"/>
    </source>
</evidence>
<evidence type="ECO:0000256" key="7">
    <source>
        <dbReference type="ARBA" id="ARBA00022840"/>
    </source>
</evidence>
<dbReference type="EMBL" id="JBBNOP010000002">
    <property type="protein sequence ID" value="MEQ3362100.1"/>
    <property type="molecule type" value="Genomic_DNA"/>
</dbReference>
<evidence type="ECO:0000313" key="12">
    <source>
        <dbReference type="EMBL" id="MEQ3362100.1"/>
    </source>
</evidence>
<keyword evidence="9" id="KW-1133">Transmembrane helix</keyword>
<organism evidence="12 13">
    <name type="scientific">Raoultibacter massiliensis</name>
    <dbReference type="NCBI Taxonomy" id="1852371"/>
    <lineage>
        <taxon>Bacteria</taxon>
        <taxon>Bacillati</taxon>
        <taxon>Actinomycetota</taxon>
        <taxon>Coriobacteriia</taxon>
        <taxon>Eggerthellales</taxon>
        <taxon>Eggerthellaceae</taxon>
        <taxon>Raoultibacter</taxon>
    </lineage>
</organism>
<keyword evidence="13" id="KW-1185">Reference proteome</keyword>
<keyword evidence="8" id="KW-0902">Two-component regulatory system</keyword>
<dbReference type="InterPro" id="IPR050482">
    <property type="entry name" value="Sensor_HK_TwoCompSys"/>
</dbReference>
<dbReference type="InterPro" id="IPR036890">
    <property type="entry name" value="HATPase_C_sf"/>
</dbReference>
<feature type="transmembrane region" description="Helical" evidence="9">
    <location>
        <begin position="33"/>
        <end position="62"/>
    </location>
</feature>
<dbReference type="InterPro" id="IPR003594">
    <property type="entry name" value="HATPase_dom"/>
</dbReference>
<dbReference type="SUPFAM" id="SSF55874">
    <property type="entry name" value="ATPase domain of HSP90 chaperone/DNA topoisomerase II/histidine kinase"/>
    <property type="match status" value="1"/>
</dbReference>
<evidence type="ECO:0000256" key="4">
    <source>
        <dbReference type="ARBA" id="ARBA00022679"/>
    </source>
</evidence>
<dbReference type="Proteomes" id="UP001487305">
    <property type="component" value="Unassembled WGS sequence"/>
</dbReference>
<dbReference type="PANTHER" id="PTHR24421">
    <property type="entry name" value="NITRATE/NITRITE SENSOR PROTEIN NARX-RELATED"/>
    <property type="match status" value="1"/>
</dbReference>
<keyword evidence="5" id="KW-0547">Nucleotide-binding</keyword>
<accession>A0ABV1JAH8</accession>
<comment type="catalytic activity">
    <reaction evidence="1">
        <text>ATP + protein L-histidine = ADP + protein N-phospho-L-histidine.</text>
        <dbReference type="EC" id="2.7.13.3"/>
    </reaction>
</comment>
<feature type="domain" description="Signal transduction histidine kinase subgroup 3 dimerisation and phosphoacceptor" evidence="11">
    <location>
        <begin position="195"/>
        <end position="259"/>
    </location>
</feature>
<name>A0ABV1JAH8_9ACTN</name>
<proteinExistence type="predicted"/>
<evidence type="ECO:0000259" key="11">
    <source>
        <dbReference type="Pfam" id="PF07730"/>
    </source>
</evidence>
<dbReference type="Gene3D" id="1.20.5.1930">
    <property type="match status" value="1"/>
</dbReference>
<dbReference type="GO" id="GO:0016301">
    <property type="term" value="F:kinase activity"/>
    <property type="evidence" value="ECO:0007669"/>
    <property type="project" value="UniProtKB-KW"/>
</dbReference>
<dbReference type="PANTHER" id="PTHR24421:SF10">
    <property type="entry name" value="NITRATE_NITRITE SENSOR PROTEIN NARQ"/>
    <property type="match status" value="1"/>
</dbReference>
<sequence>MTNVTTLQSVSHAAVSCGFLGYNRLMERLLDKAIVIACCLATVLAAPFSTGIVVGMLIALTVSGLFELSSIPRFFRWAALVLYCASALFVHQFVLFVPLIAYDCLRTEPAALKGCWIVPLLVAFAFLPMQSFFFVLVLTIAACGLSFRTSQEKDERERFTALRDELREASLSLEQKNRDLQDKQDYEVTLATLNERGRIAREIHDNVGHLLTRSVLQVEALQVTHAGDPSLTDELAQVGATLHEALDTVRVSVHDLHDDSFDLRTQLTSIARDARFPAVDIDYDADFVPAPIGYCFIAIVREALSNAAKHSDADRVRVSVAEYPAFYRLIVHDNGSKPPTDVLVDDLSRIDEGRRGSGIGLRTMGDRTCSLGGVFRAEYQNGFRLFASIPKGES</sequence>
<keyword evidence="6 12" id="KW-0418">Kinase</keyword>
<keyword evidence="9" id="KW-0472">Membrane</keyword>
<protein>
    <recommendedName>
        <fullName evidence="2">histidine kinase</fullName>
        <ecNumber evidence="2">2.7.13.3</ecNumber>
    </recommendedName>
</protein>
<feature type="transmembrane region" description="Helical" evidence="9">
    <location>
        <begin position="121"/>
        <end position="147"/>
    </location>
</feature>
<evidence type="ECO:0000259" key="10">
    <source>
        <dbReference type="Pfam" id="PF02518"/>
    </source>
</evidence>
<dbReference type="InterPro" id="IPR011712">
    <property type="entry name" value="Sig_transdc_His_kin_sub3_dim/P"/>
</dbReference>
<evidence type="ECO:0000256" key="9">
    <source>
        <dbReference type="SAM" id="Phobius"/>
    </source>
</evidence>
<evidence type="ECO:0000256" key="2">
    <source>
        <dbReference type="ARBA" id="ARBA00012438"/>
    </source>
</evidence>
<evidence type="ECO:0000256" key="5">
    <source>
        <dbReference type="ARBA" id="ARBA00022741"/>
    </source>
</evidence>
<keyword evidence="7" id="KW-0067">ATP-binding</keyword>
<keyword evidence="3" id="KW-0597">Phosphoprotein</keyword>
<feature type="domain" description="Histidine kinase/HSP90-like ATPase" evidence="10">
    <location>
        <begin position="299"/>
        <end position="390"/>
    </location>
</feature>
<comment type="caution">
    <text evidence="12">The sequence shown here is derived from an EMBL/GenBank/DDBJ whole genome shotgun (WGS) entry which is preliminary data.</text>
</comment>
<dbReference type="Pfam" id="PF02518">
    <property type="entry name" value="HATPase_c"/>
    <property type="match status" value="1"/>
</dbReference>
<dbReference type="EC" id="2.7.13.3" evidence="2"/>
<dbReference type="Pfam" id="PF07730">
    <property type="entry name" value="HisKA_3"/>
    <property type="match status" value="1"/>
</dbReference>
<dbReference type="CDD" id="cd16917">
    <property type="entry name" value="HATPase_UhpB-NarQ-NarX-like"/>
    <property type="match status" value="1"/>
</dbReference>
<evidence type="ECO:0000256" key="6">
    <source>
        <dbReference type="ARBA" id="ARBA00022777"/>
    </source>
</evidence>
<gene>
    <name evidence="12" type="ORF">AAA083_03810</name>
</gene>
<dbReference type="Gene3D" id="3.30.565.10">
    <property type="entry name" value="Histidine kinase-like ATPase, C-terminal domain"/>
    <property type="match status" value="1"/>
</dbReference>
<evidence type="ECO:0000256" key="1">
    <source>
        <dbReference type="ARBA" id="ARBA00000085"/>
    </source>
</evidence>
<evidence type="ECO:0000256" key="3">
    <source>
        <dbReference type="ARBA" id="ARBA00022553"/>
    </source>
</evidence>
<evidence type="ECO:0000256" key="8">
    <source>
        <dbReference type="ARBA" id="ARBA00023012"/>
    </source>
</evidence>
<keyword evidence="4" id="KW-0808">Transferase</keyword>
<keyword evidence="9" id="KW-0812">Transmembrane</keyword>
<reference evidence="12 13" key="1">
    <citation type="submission" date="2024-04" db="EMBL/GenBank/DDBJ databases">
        <title>Human intestinal bacterial collection.</title>
        <authorList>
            <person name="Pauvert C."/>
            <person name="Hitch T.C.A."/>
            <person name="Clavel T."/>
        </authorList>
    </citation>
    <scope>NUCLEOTIDE SEQUENCE [LARGE SCALE GENOMIC DNA]</scope>
    <source>
        <strain evidence="12 13">CLA-KB-H42</strain>
    </source>
</reference>
<feature type="transmembrane region" description="Helical" evidence="9">
    <location>
        <begin position="74"/>
        <end position="101"/>
    </location>
</feature>